<dbReference type="Pfam" id="PF09754">
    <property type="entry name" value="PAC2"/>
    <property type="match status" value="1"/>
</dbReference>
<keyword evidence="1" id="KW-0647">Proteasome</keyword>
<dbReference type="PANTHER" id="PTHR35610">
    <property type="entry name" value="3-ISOPROPYLMALATE DEHYDRATASE-RELATED"/>
    <property type="match status" value="1"/>
</dbReference>
<name>A0A8T5GFD6_9ARCH</name>
<dbReference type="SUPFAM" id="SSF159659">
    <property type="entry name" value="Cgl1923-like"/>
    <property type="match status" value="1"/>
</dbReference>
<proteinExistence type="predicted"/>
<sequence>MAEEKKKVINFVETKNISMKGYTLIEGFPDLGLAGTIGSRYLIDKLKMERVGYISSPLFLPIIRIHEGVPMHPVRIYVSKKHKLAVVLAEQIIDNRMSHVVAKELVEWVKKKGIKRVISTSGIKVPGGKDVYAFASDNASKKAIKKAKFEMIKDGVTSGVTALLMLYLKDNKVEAFCLLGNAKNNADYHAAAGIVKAFCKLTGICLDVKPLLAEAKKLEDAIVKHLKTLETKKET</sequence>
<reference evidence="1" key="1">
    <citation type="journal article" date="2021" name="ISME J.">
        <title>Mercury methylation by metabolically versatile and cosmopolitan marine bacteria.</title>
        <authorList>
            <person name="Lin H."/>
            <person name="Ascher D.B."/>
            <person name="Myung Y."/>
            <person name="Lamborg C.H."/>
            <person name="Hallam S.J."/>
            <person name="Gionfriddo C.M."/>
            <person name="Holt K.E."/>
            <person name="Moreau J.W."/>
        </authorList>
    </citation>
    <scope>NUCLEOTIDE SEQUENCE</scope>
    <source>
        <strain evidence="1">SI075_bin30</strain>
    </source>
</reference>
<feature type="non-terminal residue" evidence="1">
    <location>
        <position position="235"/>
    </location>
</feature>
<dbReference type="InterPro" id="IPR019151">
    <property type="entry name" value="Proteasome_assmbl_chaperone_2"/>
</dbReference>
<accession>A0A8T5GFD6</accession>
<comment type="caution">
    <text evidence="1">The sequence shown here is derived from an EMBL/GenBank/DDBJ whole genome shotgun (WGS) entry which is preliminary data.</text>
</comment>
<dbReference type="GO" id="GO:0000502">
    <property type="term" value="C:proteasome complex"/>
    <property type="evidence" value="ECO:0007669"/>
    <property type="project" value="UniProtKB-KW"/>
</dbReference>
<evidence type="ECO:0000313" key="2">
    <source>
        <dbReference type="Proteomes" id="UP000722459"/>
    </source>
</evidence>
<organism evidence="1 2">
    <name type="scientific">Candidatus Iainarchaeum sp</name>
    <dbReference type="NCBI Taxonomy" id="3101447"/>
    <lineage>
        <taxon>Archaea</taxon>
        <taxon>Candidatus Iainarchaeota</taxon>
        <taxon>Candidatus Iainarchaeia</taxon>
        <taxon>Candidatus Iainarchaeales</taxon>
        <taxon>Candidatus Iainarchaeaceae</taxon>
        <taxon>Candidatus Iainarchaeum</taxon>
    </lineage>
</organism>
<protein>
    <submittedName>
        <fullName evidence="1">Proteasome assembly chaperone family protein</fullName>
    </submittedName>
</protein>
<dbReference type="AlphaFoldDB" id="A0A8T5GFD6"/>
<dbReference type="EMBL" id="JABJNZ010000042">
    <property type="protein sequence ID" value="MBT4870530.1"/>
    <property type="molecule type" value="Genomic_DNA"/>
</dbReference>
<dbReference type="Gene3D" id="3.40.50.10900">
    <property type="entry name" value="PAC-like subunit"/>
    <property type="match status" value="1"/>
</dbReference>
<dbReference type="Proteomes" id="UP000722459">
    <property type="component" value="Unassembled WGS sequence"/>
</dbReference>
<dbReference type="PANTHER" id="PTHR35610:SF3">
    <property type="entry name" value="PROTEASOME ASSEMBLY CHAPERONE FAMILY PROTEIN"/>
    <property type="match status" value="1"/>
</dbReference>
<gene>
    <name evidence="1" type="ORF">HON47_03085</name>
</gene>
<dbReference type="InterPro" id="IPR038389">
    <property type="entry name" value="PSMG2_sf"/>
</dbReference>
<evidence type="ECO:0000313" key="1">
    <source>
        <dbReference type="EMBL" id="MBT4870530.1"/>
    </source>
</evidence>